<proteinExistence type="predicted"/>
<dbReference type="PATRIC" id="fig|1235802.3.peg.4954"/>
<organism evidence="1 2">
    <name type="scientific">Eubacterium plexicaudatum ASF492</name>
    <dbReference type="NCBI Taxonomy" id="1235802"/>
    <lineage>
        <taxon>Bacteria</taxon>
        <taxon>Bacillati</taxon>
        <taxon>Bacillota</taxon>
        <taxon>Clostridia</taxon>
        <taxon>Eubacteriales</taxon>
        <taxon>Eubacteriaceae</taxon>
        <taxon>Eubacterium</taxon>
    </lineage>
</organism>
<comment type="caution">
    <text evidence="1">The sequence shown here is derived from an EMBL/GenBank/DDBJ whole genome shotgun (WGS) entry which is preliminary data.</text>
</comment>
<evidence type="ECO:0000313" key="1">
    <source>
        <dbReference type="EMBL" id="EMZ21120.1"/>
    </source>
</evidence>
<dbReference type="OrthoDB" id="2026559at2"/>
<dbReference type="EMBL" id="AQFT01000136">
    <property type="protein sequence ID" value="EMZ21120.1"/>
    <property type="molecule type" value="Genomic_DNA"/>
</dbReference>
<reference evidence="1 2" key="1">
    <citation type="journal article" date="2014" name="Genome Announc.">
        <title>Draft genome sequences of the altered schaedler flora, a defined bacterial community from gnotobiotic mice.</title>
        <authorList>
            <person name="Wannemuehler M.J."/>
            <person name="Overstreet A.M."/>
            <person name="Ward D.V."/>
            <person name="Phillips G.J."/>
        </authorList>
    </citation>
    <scope>NUCLEOTIDE SEQUENCE [LARGE SCALE GENOMIC DNA]</scope>
    <source>
        <strain evidence="1 2">ASF492</strain>
    </source>
</reference>
<dbReference type="AlphaFoldDB" id="N2A4V8"/>
<protein>
    <submittedName>
        <fullName evidence="1">Uncharacterized protein</fullName>
    </submittedName>
</protein>
<gene>
    <name evidence="1" type="ORF">C823_04693</name>
</gene>
<sequence length="255" mass="30587">MISIQKGFEKRFKYGDIVYWCNKSGNEYSVKYGRVDEQFSDAVCIDLLEPKETRYIDGVPIDEFKDNQKYRKLPKGWTYNTKLFDLEWRTDPEDEKLFNELCVQIDDSESIKKAYEAGLLVKSDKIFHGHIETDITKEGFRIIKKYPMWQHHITHVSIRPDKVYFTYQEAKAEVEEYLTEFRRQAALSDYEWAVEEIDKTLDHWKAFQDATDEEVNAYREWLLSMKNVEDIEVRISLGNIQWKYEKNKKWNSIIL</sequence>
<keyword evidence="2" id="KW-1185">Reference proteome</keyword>
<evidence type="ECO:0000313" key="2">
    <source>
        <dbReference type="Proteomes" id="UP000012589"/>
    </source>
</evidence>
<name>N2A4V8_9FIRM</name>
<dbReference type="HOGENOM" id="CLU_1088982_0_0_9"/>
<dbReference type="STRING" id="1235802.C823_04693"/>
<accession>N2A4V8</accession>
<dbReference type="Proteomes" id="UP000012589">
    <property type="component" value="Unassembled WGS sequence"/>
</dbReference>
<dbReference type="eggNOG" id="ENOG5033Q55">
    <property type="taxonomic scope" value="Bacteria"/>
</dbReference>